<dbReference type="Gene3D" id="3.40.1190.20">
    <property type="match status" value="1"/>
</dbReference>
<dbReference type="EMBL" id="CATNWA010014554">
    <property type="protein sequence ID" value="CAI9573279.1"/>
    <property type="molecule type" value="Genomic_DNA"/>
</dbReference>
<dbReference type="Proteomes" id="UP001162483">
    <property type="component" value="Unassembled WGS sequence"/>
</dbReference>
<dbReference type="InterPro" id="IPR029056">
    <property type="entry name" value="Ribokinase-like"/>
</dbReference>
<proteinExistence type="predicted"/>
<dbReference type="InterPro" id="IPR011611">
    <property type="entry name" value="PfkB_dom"/>
</dbReference>
<dbReference type="SUPFAM" id="SSF53613">
    <property type="entry name" value="Ribokinase-like"/>
    <property type="match status" value="1"/>
</dbReference>
<dbReference type="PANTHER" id="PTHR42774:SF3">
    <property type="entry name" value="KETOHEXOKINASE"/>
    <property type="match status" value="1"/>
</dbReference>
<sequence>MPFFPLLGSFVLDSLSSYGIDVRHVISHPGSEFPASIVISNITNGSRTILHMNRNLPDVTAENFQKVDLSKYKWIHWEGRNADEQVKMIQRVEDHNKECPPDQKIKISVEIEKEREELFQLFQHGDLVFVSKDVAKYLGFHSATEAVFGLYPRVRQGAYLVCAWAEQGAHALGPDGQAIHSPAFPPDAIVDTLGAGDTFNASVMFALSKGQTMQEALTFGCRIAGKKCGIQGYDGIIS</sequence>
<evidence type="ECO:0000259" key="1">
    <source>
        <dbReference type="Pfam" id="PF00294"/>
    </source>
</evidence>
<dbReference type="InterPro" id="IPR052562">
    <property type="entry name" value="Ketohexokinase-related"/>
</dbReference>
<evidence type="ECO:0000313" key="3">
    <source>
        <dbReference type="Proteomes" id="UP001162483"/>
    </source>
</evidence>
<evidence type="ECO:0000313" key="2">
    <source>
        <dbReference type="EMBL" id="CAI9573279.1"/>
    </source>
</evidence>
<reference evidence="2" key="1">
    <citation type="submission" date="2023-05" db="EMBL/GenBank/DDBJ databases">
        <authorList>
            <person name="Stuckert A."/>
        </authorList>
    </citation>
    <scope>NUCLEOTIDE SEQUENCE</scope>
</reference>
<dbReference type="PANTHER" id="PTHR42774">
    <property type="entry name" value="PHOSPHOTRANSFERASE SYSTEM TRANSPORT PROTEIN"/>
    <property type="match status" value="1"/>
</dbReference>
<name>A0ABN9DL69_9NEOB</name>
<dbReference type="CDD" id="cd01939">
    <property type="entry name" value="Ketohexokinase"/>
    <property type="match status" value="1"/>
</dbReference>
<dbReference type="Pfam" id="PF00294">
    <property type="entry name" value="PfkB"/>
    <property type="match status" value="1"/>
</dbReference>
<dbReference type="InterPro" id="IPR034093">
    <property type="entry name" value="KHK"/>
</dbReference>
<protein>
    <recommendedName>
        <fullName evidence="1">Carbohydrate kinase PfkB domain-containing protein</fullName>
    </recommendedName>
</protein>
<accession>A0ABN9DL69</accession>
<comment type="caution">
    <text evidence="2">The sequence shown here is derived from an EMBL/GenBank/DDBJ whole genome shotgun (WGS) entry which is preliminary data.</text>
</comment>
<feature type="domain" description="Carbohydrate kinase PfkB" evidence="1">
    <location>
        <begin position="7"/>
        <end position="227"/>
    </location>
</feature>
<organism evidence="2 3">
    <name type="scientific">Staurois parvus</name>
    <dbReference type="NCBI Taxonomy" id="386267"/>
    <lineage>
        <taxon>Eukaryota</taxon>
        <taxon>Metazoa</taxon>
        <taxon>Chordata</taxon>
        <taxon>Craniata</taxon>
        <taxon>Vertebrata</taxon>
        <taxon>Euteleostomi</taxon>
        <taxon>Amphibia</taxon>
        <taxon>Batrachia</taxon>
        <taxon>Anura</taxon>
        <taxon>Neobatrachia</taxon>
        <taxon>Ranoidea</taxon>
        <taxon>Ranidae</taxon>
        <taxon>Staurois</taxon>
    </lineage>
</organism>
<keyword evidence="3" id="KW-1185">Reference proteome</keyword>
<gene>
    <name evidence="2" type="ORF">SPARVUS_LOCUS7615424</name>
</gene>